<feature type="compositionally biased region" description="Polar residues" evidence="3">
    <location>
        <begin position="7"/>
        <end position="16"/>
    </location>
</feature>
<proteinExistence type="predicted"/>
<dbReference type="PANTHER" id="PTHR46255">
    <property type="entry name" value="SHORT STATURE HOMEOBOX"/>
    <property type="match status" value="1"/>
</dbReference>
<dbReference type="EMBL" id="KV417906">
    <property type="protein sequence ID" value="KZP04612.1"/>
    <property type="molecule type" value="Genomic_DNA"/>
</dbReference>
<feature type="compositionally biased region" description="Polar residues" evidence="3">
    <location>
        <begin position="446"/>
        <end position="468"/>
    </location>
</feature>
<dbReference type="Pfam" id="PF00046">
    <property type="entry name" value="Homeodomain"/>
    <property type="match status" value="1"/>
</dbReference>
<evidence type="ECO:0000256" key="1">
    <source>
        <dbReference type="PROSITE-ProRule" id="PRU00108"/>
    </source>
</evidence>
<protein>
    <submittedName>
        <fullName evidence="5">Homeobox-domain-containing protein</fullName>
    </submittedName>
</protein>
<dbReference type="SMART" id="SM00389">
    <property type="entry name" value="HOX"/>
    <property type="match status" value="1"/>
</dbReference>
<evidence type="ECO:0000259" key="4">
    <source>
        <dbReference type="PROSITE" id="PS50071"/>
    </source>
</evidence>
<dbReference type="CDD" id="cd00086">
    <property type="entry name" value="homeodomain"/>
    <property type="match status" value="1"/>
</dbReference>
<name>A0A167V3V6_9AGAM</name>
<reference evidence="5 7" key="1">
    <citation type="journal article" date="2016" name="Mol. Biol. Evol.">
        <title>Comparative Genomics of Early-Diverging Mushroom-Forming Fungi Provides Insights into the Origins of Lignocellulose Decay Capabilities.</title>
        <authorList>
            <person name="Nagy L.G."/>
            <person name="Riley R."/>
            <person name="Tritt A."/>
            <person name="Adam C."/>
            <person name="Daum C."/>
            <person name="Floudas D."/>
            <person name="Sun H."/>
            <person name="Yadav J.S."/>
            <person name="Pangilinan J."/>
            <person name="Larsson K.H."/>
            <person name="Matsuura K."/>
            <person name="Barry K."/>
            <person name="Labutti K."/>
            <person name="Kuo R."/>
            <person name="Ohm R.A."/>
            <person name="Bhattacharya S.S."/>
            <person name="Shirouzu T."/>
            <person name="Yoshinaga Y."/>
            <person name="Martin F.M."/>
            <person name="Grigoriev I.V."/>
            <person name="Hibbett D.S."/>
        </authorList>
    </citation>
    <scope>NUCLEOTIDE SEQUENCE [LARGE SCALE GENOMIC DNA]</scope>
    <source>
        <strain evidence="5 7">CBS 109695</strain>
    </source>
</reference>
<feature type="region of interest" description="Disordered" evidence="3">
    <location>
        <begin position="69"/>
        <end position="132"/>
    </location>
</feature>
<organism evidence="5 7">
    <name type="scientific">Athelia psychrophila</name>
    <dbReference type="NCBI Taxonomy" id="1759441"/>
    <lineage>
        <taxon>Eukaryota</taxon>
        <taxon>Fungi</taxon>
        <taxon>Dikarya</taxon>
        <taxon>Basidiomycota</taxon>
        <taxon>Agaricomycotina</taxon>
        <taxon>Agaricomycetes</taxon>
        <taxon>Agaricomycetidae</taxon>
        <taxon>Atheliales</taxon>
        <taxon>Atheliaceae</taxon>
        <taxon>Athelia</taxon>
    </lineage>
</organism>
<gene>
    <name evidence="5" type="ORF">FIBSPDRAFT_940899</name>
    <name evidence="6" type="ORF">FIBSPDRAFT_940900</name>
</gene>
<feature type="region of interest" description="Disordered" evidence="3">
    <location>
        <begin position="253"/>
        <end position="332"/>
    </location>
</feature>
<dbReference type="GO" id="GO:1990837">
    <property type="term" value="F:sequence-specific double-stranded DNA binding"/>
    <property type="evidence" value="ECO:0007669"/>
    <property type="project" value="TreeGrafter"/>
</dbReference>
<evidence type="ECO:0000313" key="7">
    <source>
        <dbReference type="Proteomes" id="UP000076532"/>
    </source>
</evidence>
<dbReference type="GO" id="GO:0000981">
    <property type="term" value="F:DNA-binding transcription factor activity, RNA polymerase II-specific"/>
    <property type="evidence" value="ECO:0007669"/>
    <property type="project" value="TreeGrafter"/>
</dbReference>
<dbReference type="InterPro" id="IPR052631">
    <property type="entry name" value="Paired_homeobox_Bicoid"/>
</dbReference>
<dbReference type="STRING" id="436010.A0A167V3V6"/>
<dbReference type="GO" id="GO:0005634">
    <property type="term" value="C:nucleus"/>
    <property type="evidence" value="ECO:0007669"/>
    <property type="project" value="UniProtKB-SubCell"/>
</dbReference>
<evidence type="ECO:0000313" key="5">
    <source>
        <dbReference type="EMBL" id="KZP04610.1"/>
    </source>
</evidence>
<feature type="region of interest" description="Disordered" evidence="3">
    <location>
        <begin position="1"/>
        <end position="56"/>
    </location>
</feature>
<dbReference type="Proteomes" id="UP000076532">
    <property type="component" value="Unassembled WGS sequence"/>
</dbReference>
<keyword evidence="1 2" id="KW-0539">Nucleus</keyword>
<feature type="region of interest" description="Disordered" evidence="3">
    <location>
        <begin position="176"/>
        <end position="219"/>
    </location>
</feature>
<dbReference type="Gene3D" id="1.10.10.60">
    <property type="entry name" value="Homeodomain-like"/>
    <property type="match status" value="1"/>
</dbReference>
<dbReference type="InterPro" id="IPR009057">
    <property type="entry name" value="Homeodomain-like_sf"/>
</dbReference>
<dbReference type="OrthoDB" id="6159439at2759"/>
<evidence type="ECO:0000313" key="6">
    <source>
        <dbReference type="EMBL" id="KZP04612.1"/>
    </source>
</evidence>
<keyword evidence="7" id="KW-1185">Reference proteome</keyword>
<accession>A0A167V3V6</accession>
<keyword evidence="1 2" id="KW-0371">Homeobox</keyword>
<dbReference type="InterPro" id="IPR001356">
    <property type="entry name" value="HD"/>
</dbReference>
<feature type="domain" description="Homeobox" evidence="4">
    <location>
        <begin position="124"/>
        <end position="184"/>
    </location>
</feature>
<feature type="compositionally biased region" description="Low complexity" evidence="3">
    <location>
        <begin position="194"/>
        <end position="216"/>
    </location>
</feature>
<feature type="compositionally biased region" description="Polar residues" evidence="3">
    <location>
        <begin position="36"/>
        <end position="45"/>
    </location>
</feature>
<evidence type="ECO:0000256" key="2">
    <source>
        <dbReference type="RuleBase" id="RU000682"/>
    </source>
</evidence>
<dbReference type="SUPFAM" id="SSF46689">
    <property type="entry name" value="Homeodomain-like"/>
    <property type="match status" value="1"/>
</dbReference>
<dbReference type="PANTHER" id="PTHR46255:SF3">
    <property type="entry name" value="HOMEOBOX DOMAIN-CONTAINING PROTEIN"/>
    <property type="match status" value="1"/>
</dbReference>
<keyword evidence="1 2" id="KW-0238">DNA-binding</keyword>
<feature type="compositionally biased region" description="Low complexity" evidence="3">
    <location>
        <begin position="260"/>
        <end position="282"/>
    </location>
</feature>
<feature type="compositionally biased region" description="Polar residues" evidence="3">
    <location>
        <begin position="288"/>
        <end position="303"/>
    </location>
</feature>
<dbReference type="EMBL" id="KV417906">
    <property type="protein sequence ID" value="KZP04610.1"/>
    <property type="molecule type" value="Genomic_DNA"/>
</dbReference>
<sequence length="468" mass="50808">MPDRVSAHSTSNTHTAAPSWNNPSPPSRSNLHENVASLTHYNTPAHSLPDHSFGYETYTSNSFSLAASTATRPSSNMHRYDSEEMDEGRSSMSGSSIGEPDHDAEPGSQLAEQPGPTNYEFAVPKKKRTRTLTTPRQATALHALMAQTPFPTTAMREEVGEQIGLTARKVQIWFQNQRQKSKRPVNNAATTNRSSATPGPAGAAAASPAPPVGSLSDYHGSHRLSEHSWAIGQRRRGIDGRFLPPDEVPHSASGAFWLAGPGVPGSKDSSDSGPSSPEAGAPLLYVYPQTSRSEATRHQPTTSPRRHSQSPPHARNQRALMPPMRHSGSDRDWRTLPPLNFGPHGSPTSYTRSATNLPSIGRPDSPFAYHAPYPLQPASRPADAYWSSPRAASTYDAPAERRLQAISNERSTTLAILSYNGEEPRNDEMPRPGSMSRRFDPVHDSVISNQARGYSSGSPGVQEDFNMQ</sequence>
<comment type="subcellular location">
    <subcellularLocation>
        <location evidence="1 2">Nucleus</location>
    </subcellularLocation>
</comment>
<dbReference type="PROSITE" id="PS50071">
    <property type="entry name" value="HOMEOBOX_2"/>
    <property type="match status" value="1"/>
</dbReference>
<evidence type="ECO:0000256" key="3">
    <source>
        <dbReference type="SAM" id="MobiDB-lite"/>
    </source>
</evidence>
<feature type="DNA-binding region" description="Homeobox" evidence="1">
    <location>
        <begin position="126"/>
        <end position="185"/>
    </location>
</feature>
<dbReference type="AlphaFoldDB" id="A0A167V3V6"/>
<feature type="region of interest" description="Disordered" evidence="3">
    <location>
        <begin position="418"/>
        <end position="468"/>
    </location>
</feature>